<organism evidence="8 9">
    <name type="scientific">Hibiscus syriacus</name>
    <name type="common">Rose of Sharon</name>
    <dbReference type="NCBI Taxonomy" id="106335"/>
    <lineage>
        <taxon>Eukaryota</taxon>
        <taxon>Viridiplantae</taxon>
        <taxon>Streptophyta</taxon>
        <taxon>Embryophyta</taxon>
        <taxon>Tracheophyta</taxon>
        <taxon>Spermatophyta</taxon>
        <taxon>Magnoliopsida</taxon>
        <taxon>eudicotyledons</taxon>
        <taxon>Gunneridae</taxon>
        <taxon>Pentapetalae</taxon>
        <taxon>rosids</taxon>
        <taxon>malvids</taxon>
        <taxon>Malvales</taxon>
        <taxon>Malvaceae</taxon>
        <taxon>Malvoideae</taxon>
        <taxon>Hibiscus</taxon>
    </lineage>
</organism>
<evidence type="ECO:0000256" key="6">
    <source>
        <dbReference type="SAM" id="MobiDB-lite"/>
    </source>
</evidence>
<dbReference type="PROSITE" id="PS50103">
    <property type="entry name" value="ZF_C3H1"/>
    <property type="match status" value="1"/>
</dbReference>
<dbReference type="GO" id="GO:0008270">
    <property type="term" value="F:zinc ion binding"/>
    <property type="evidence" value="ECO:0007669"/>
    <property type="project" value="UniProtKB-KW"/>
</dbReference>
<dbReference type="InterPro" id="IPR045877">
    <property type="entry name" value="ZFP36-like"/>
</dbReference>
<evidence type="ECO:0000313" key="8">
    <source>
        <dbReference type="EMBL" id="KAE8708048.1"/>
    </source>
</evidence>
<dbReference type="PANTHER" id="PTHR12547">
    <property type="entry name" value="CCCH ZINC FINGER/TIS11-RELATED"/>
    <property type="match status" value="1"/>
</dbReference>
<dbReference type="EMBL" id="VEPZ02000949">
    <property type="protein sequence ID" value="KAE8708048.1"/>
    <property type="molecule type" value="Genomic_DNA"/>
</dbReference>
<dbReference type="SMART" id="SM00356">
    <property type="entry name" value="ZnF_C3H1"/>
    <property type="match status" value="1"/>
</dbReference>
<evidence type="ECO:0000256" key="1">
    <source>
        <dbReference type="ARBA" id="ARBA00022723"/>
    </source>
</evidence>
<feature type="compositionally biased region" description="Polar residues" evidence="6">
    <location>
        <begin position="1"/>
        <end position="17"/>
    </location>
</feature>
<evidence type="ECO:0000256" key="4">
    <source>
        <dbReference type="ARBA" id="ARBA00022833"/>
    </source>
</evidence>
<protein>
    <recommendedName>
        <fullName evidence="7">C3H1-type domain-containing protein</fullName>
    </recommendedName>
</protein>
<comment type="caution">
    <text evidence="8">The sequence shown here is derived from an EMBL/GenBank/DDBJ whole genome shotgun (WGS) entry which is preliminary data.</text>
</comment>
<evidence type="ECO:0000256" key="3">
    <source>
        <dbReference type="ARBA" id="ARBA00022771"/>
    </source>
</evidence>
<keyword evidence="2" id="KW-0677">Repeat</keyword>
<dbReference type="Gene3D" id="4.10.1000.10">
    <property type="entry name" value="Zinc finger, CCCH-type"/>
    <property type="match status" value="1"/>
</dbReference>
<keyword evidence="9" id="KW-1185">Reference proteome</keyword>
<keyword evidence="1 5" id="KW-0479">Metal-binding</keyword>
<sequence>MEKPTSPSSDLNTNSAVATAPVENRNYVSRPPSPLRYHYDQDLTTDFSSMYNFIFSPNSALPHSLSFTPSSSSSSDDLKLASDNLATELRLNHARLILECQQLSDHFDHCFSRLEALMGELEKLRKENIDLKVGNTELIKLLNLSSQASMNNRNLQCEKLPDLKKSSLPKSDSFRSRSYLQVNPRQRVVTPSVTPRVSVELVERREKGIEVEVYNQGMVKTEICNKWQEIGSCPYGDHCQFAHGIAELRPVIRHPRYKTQVGRTPSYLICVVPETCRVRESVTAKEGLALLNRPFVANTADPPMSRSKPRLGHPIWVGIRLQSQLRSQPSSLERVINKPASFGLANLALPPPCSAIHGCGKAYLLRGSTTGLGRGWATPIDRETFPSRF</sequence>
<dbReference type="PANTHER" id="PTHR12547:SF139">
    <property type="entry name" value="C3H1-TYPE DOMAIN-CONTAINING PROTEIN"/>
    <property type="match status" value="1"/>
</dbReference>
<dbReference type="Proteomes" id="UP000436088">
    <property type="component" value="Unassembled WGS sequence"/>
</dbReference>
<evidence type="ECO:0000313" key="9">
    <source>
        <dbReference type="Proteomes" id="UP000436088"/>
    </source>
</evidence>
<gene>
    <name evidence="8" type="ORF">F3Y22_tig00110356pilonHSYRG00027</name>
</gene>
<dbReference type="Pfam" id="PF00642">
    <property type="entry name" value="zf-CCCH"/>
    <property type="match status" value="1"/>
</dbReference>
<evidence type="ECO:0000256" key="5">
    <source>
        <dbReference type="PROSITE-ProRule" id="PRU00723"/>
    </source>
</evidence>
<dbReference type="InterPro" id="IPR036855">
    <property type="entry name" value="Znf_CCCH_sf"/>
</dbReference>
<dbReference type="GO" id="GO:0003729">
    <property type="term" value="F:mRNA binding"/>
    <property type="evidence" value="ECO:0007669"/>
    <property type="project" value="InterPro"/>
</dbReference>
<proteinExistence type="predicted"/>
<evidence type="ECO:0000256" key="2">
    <source>
        <dbReference type="ARBA" id="ARBA00022737"/>
    </source>
</evidence>
<evidence type="ECO:0000259" key="7">
    <source>
        <dbReference type="PROSITE" id="PS50103"/>
    </source>
</evidence>
<dbReference type="InterPro" id="IPR000571">
    <property type="entry name" value="Znf_CCCH"/>
</dbReference>
<feature type="region of interest" description="Disordered" evidence="6">
    <location>
        <begin position="1"/>
        <end position="34"/>
    </location>
</feature>
<feature type="zinc finger region" description="C3H1-type" evidence="5">
    <location>
        <begin position="218"/>
        <end position="246"/>
    </location>
</feature>
<accession>A0A6A3AW74</accession>
<name>A0A6A3AW74_HIBSY</name>
<dbReference type="SUPFAM" id="SSF90229">
    <property type="entry name" value="CCCH zinc finger"/>
    <property type="match status" value="1"/>
</dbReference>
<feature type="domain" description="C3H1-type" evidence="7">
    <location>
        <begin position="218"/>
        <end position="246"/>
    </location>
</feature>
<keyword evidence="3 5" id="KW-0863">Zinc-finger</keyword>
<dbReference type="AlphaFoldDB" id="A0A6A3AW74"/>
<reference evidence="8" key="1">
    <citation type="submission" date="2019-09" db="EMBL/GenBank/DDBJ databases">
        <title>Draft genome information of white flower Hibiscus syriacus.</title>
        <authorList>
            <person name="Kim Y.-M."/>
        </authorList>
    </citation>
    <scope>NUCLEOTIDE SEQUENCE [LARGE SCALE GENOMIC DNA]</scope>
    <source>
        <strain evidence="8">YM2019G1</strain>
    </source>
</reference>
<dbReference type="FunFam" id="4.10.1000.10:FF:000001">
    <property type="entry name" value="zinc finger CCCH domain-containing protein 15-like"/>
    <property type="match status" value="1"/>
</dbReference>
<keyword evidence="4 5" id="KW-0862">Zinc</keyword>